<protein>
    <submittedName>
        <fullName evidence="2">Uncharacterized protein</fullName>
    </submittedName>
</protein>
<evidence type="ECO:0000313" key="3">
    <source>
        <dbReference type="Proteomes" id="UP000054007"/>
    </source>
</evidence>
<feature type="compositionally biased region" description="Basic and acidic residues" evidence="1">
    <location>
        <begin position="168"/>
        <end position="179"/>
    </location>
</feature>
<dbReference type="EMBL" id="KN880662">
    <property type="protein sequence ID" value="KIY63950.1"/>
    <property type="molecule type" value="Genomic_DNA"/>
</dbReference>
<proteinExistence type="predicted"/>
<organism evidence="2 3">
    <name type="scientific">Cylindrobasidium torrendii FP15055 ss-10</name>
    <dbReference type="NCBI Taxonomy" id="1314674"/>
    <lineage>
        <taxon>Eukaryota</taxon>
        <taxon>Fungi</taxon>
        <taxon>Dikarya</taxon>
        <taxon>Basidiomycota</taxon>
        <taxon>Agaricomycotina</taxon>
        <taxon>Agaricomycetes</taxon>
        <taxon>Agaricomycetidae</taxon>
        <taxon>Agaricales</taxon>
        <taxon>Marasmiineae</taxon>
        <taxon>Physalacriaceae</taxon>
        <taxon>Cylindrobasidium</taxon>
    </lineage>
</organism>
<name>A0A0D7B160_9AGAR</name>
<dbReference type="AlphaFoldDB" id="A0A0D7B160"/>
<gene>
    <name evidence="2" type="ORF">CYLTODRAFT_493514</name>
</gene>
<keyword evidence="3" id="KW-1185">Reference proteome</keyword>
<accession>A0A0D7B160</accession>
<sequence length="179" mass="19811">MSLGICSPGDLDVALPSSRGISQVRTSSTSRLRTVARFTRAAALQQRSTMTGTMRTHDKDKERNGQFLRPVFFADSSLRDGAFIVQLADPSIHVPAIALRLTPLPRELTTPTLPTGEGVYARSHPGRSDDAFIVLLPDPFIHAPHRLKTDPNPARADHTYTPHWRRGLRAESPRPMRGE</sequence>
<evidence type="ECO:0000313" key="2">
    <source>
        <dbReference type="EMBL" id="KIY63950.1"/>
    </source>
</evidence>
<dbReference type="Proteomes" id="UP000054007">
    <property type="component" value="Unassembled WGS sequence"/>
</dbReference>
<reference evidence="2 3" key="1">
    <citation type="journal article" date="2015" name="Fungal Genet. Biol.">
        <title>Evolution of novel wood decay mechanisms in Agaricales revealed by the genome sequences of Fistulina hepatica and Cylindrobasidium torrendii.</title>
        <authorList>
            <person name="Floudas D."/>
            <person name="Held B.W."/>
            <person name="Riley R."/>
            <person name="Nagy L.G."/>
            <person name="Koehler G."/>
            <person name="Ransdell A.S."/>
            <person name="Younus H."/>
            <person name="Chow J."/>
            <person name="Chiniquy J."/>
            <person name="Lipzen A."/>
            <person name="Tritt A."/>
            <person name="Sun H."/>
            <person name="Haridas S."/>
            <person name="LaButti K."/>
            <person name="Ohm R.A."/>
            <person name="Kues U."/>
            <person name="Blanchette R.A."/>
            <person name="Grigoriev I.V."/>
            <person name="Minto R.E."/>
            <person name="Hibbett D.S."/>
        </authorList>
    </citation>
    <scope>NUCLEOTIDE SEQUENCE [LARGE SCALE GENOMIC DNA]</scope>
    <source>
        <strain evidence="2 3">FP15055 ss-10</strain>
    </source>
</reference>
<evidence type="ECO:0000256" key="1">
    <source>
        <dbReference type="SAM" id="MobiDB-lite"/>
    </source>
</evidence>
<feature type="region of interest" description="Disordered" evidence="1">
    <location>
        <begin position="145"/>
        <end position="179"/>
    </location>
</feature>